<protein>
    <submittedName>
        <fullName evidence="1">Uncharacterized protein</fullName>
    </submittedName>
</protein>
<reference evidence="1 2" key="1">
    <citation type="submission" date="2021-06" db="EMBL/GenBank/DDBJ databases">
        <title>Caerostris extrusa draft genome.</title>
        <authorList>
            <person name="Kono N."/>
            <person name="Arakawa K."/>
        </authorList>
    </citation>
    <scope>NUCLEOTIDE SEQUENCE [LARGE SCALE GENOMIC DNA]</scope>
</reference>
<dbReference type="EMBL" id="BPLR01009568">
    <property type="protein sequence ID" value="GIY32915.1"/>
    <property type="molecule type" value="Genomic_DNA"/>
</dbReference>
<name>A0AAV4SKC4_CAEEX</name>
<organism evidence="1 2">
    <name type="scientific">Caerostris extrusa</name>
    <name type="common">Bark spider</name>
    <name type="synonym">Caerostris bankana</name>
    <dbReference type="NCBI Taxonomy" id="172846"/>
    <lineage>
        <taxon>Eukaryota</taxon>
        <taxon>Metazoa</taxon>
        <taxon>Ecdysozoa</taxon>
        <taxon>Arthropoda</taxon>
        <taxon>Chelicerata</taxon>
        <taxon>Arachnida</taxon>
        <taxon>Araneae</taxon>
        <taxon>Araneomorphae</taxon>
        <taxon>Entelegynae</taxon>
        <taxon>Araneoidea</taxon>
        <taxon>Araneidae</taxon>
        <taxon>Caerostris</taxon>
    </lineage>
</organism>
<comment type="caution">
    <text evidence="1">The sequence shown here is derived from an EMBL/GenBank/DDBJ whole genome shotgun (WGS) entry which is preliminary data.</text>
</comment>
<keyword evidence="2" id="KW-1185">Reference proteome</keyword>
<accession>A0AAV4SKC4</accession>
<evidence type="ECO:0000313" key="1">
    <source>
        <dbReference type="EMBL" id="GIY32915.1"/>
    </source>
</evidence>
<gene>
    <name evidence="1" type="ORF">CEXT_566981</name>
</gene>
<proteinExistence type="predicted"/>
<dbReference type="AlphaFoldDB" id="A0AAV4SKC4"/>
<evidence type="ECO:0000313" key="2">
    <source>
        <dbReference type="Proteomes" id="UP001054945"/>
    </source>
</evidence>
<dbReference type="Proteomes" id="UP001054945">
    <property type="component" value="Unassembled WGS sequence"/>
</dbReference>
<sequence>MTQHNDLQLKIIRHSQISDTKQLFAEAKGKLFDEKNIKTPNLYTCNSRMCFMLTGDDRTSCISMFVTLRNKNGWDDRGHVFAVVNKYWGQDRFADIIKDFAIIMRAENPANSILLRLRRGPHLSSKQDLYSQYARNSRLNCQPIDRFGRVDVDGRYMGPYCCAAPIGITNNAERNPWELVSLQQRLSRKSNMLFRTGIFSESNEPSPKTRSAILNEKHRFCPFCPSEYNES</sequence>